<dbReference type="CDD" id="cd00158">
    <property type="entry name" value="RHOD"/>
    <property type="match status" value="1"/>
</dbReference>
<dbReference type="PANTHER" id="PTHR43031:SF18">
    <property type="entry name" value="RHODANESE-RELATED SULFURTRANSFERASES"/>
    <property type="match status" value="1"/>
</dbReference>
<comment type="caution">
    <text evidence="3">The sequence shown here is derived from an EMBL/GenBank/DDBJ whole genome shotgun (WGS) entry which is preliminary data.</text>
</comment>
<dbReference type="Proteomes" id="UP000005019">
    <property type="component" value="Unassembled WGS sequence"/>
</dbReference>
<dbReference type="GO" id="GO:0016740">
    <property type="term" value="F:transferase activity"/>
    <property type="evidence" value="ECO:0007669"/>
    <property type="project" value="UniProtKB-KW"/>
</dbReference>
<organism evidence="3 4">
    <name type="scientific">Methyloversatilis universalis (strain ATCC BAA-1314 / DSM 25237 / JCM 13912 / CCUG 52030 / FAM5)</name>
    <dbReference type="NCBI Taxonomy" id="1000565"/>
    <lineage>
        <taxon>Bacteria</taxon>
        <taxon>Pseudomonadati</taxon>
        <taxon>Pseudomonadota</taxon>
        <taxon>Betaproteobacteria</taxon>
        <taxon>Nitrosomonadales</taxon>
        <taxon>Sterolibacteriaceae</taxon>
        <taxon>Methyloversatilis</taxon>
    </lineage>
</organism>
<dbReference type="PROSITE" id="PS50206">
    <property type="entry name" value="RHODANESE_3"/>
    <property type="match status" value="1"/>
</dbReference>
<dbReference type="InterPro" id="IPR036873">
    <property type="entry name" value="Rhodanese-like_dom_sf"/>
</dbReference>
<evidence type="ECO:0000313" key="3">
    <source>
        <dbReference type="EMBL" id="EGK70706.1"/>
    </source>
</evidence>
<sequence length="138" mass="14919">MDFLTQNNNYIWAITALGSGIALIVMTLRQKTSGPRVSPAQATQLINREDAQVIDVREQAEWATGRIAGSRHIPSGQVESKLADLEKFKERPLIVVCASGHRSASACSTLRKAGFDKVFALDGGIGAWEQAGLPLTKK</sequence>
<dbReference type="PANTHER" id="PTHR43031">
    <property type="entry name" value="FAD-DEPENDENT OXIDOREDUCTASE"/>
    <property type="match status" value="1"/>
</dbReference>
<feature type="transmembrane region" description="Helical" evidence="1">
    <location>
        <begin position="12"/>
        <end position="28"/>
    </location>
</feature>
<dbReference type="InterPro" id="IPR001763">
    <property type="entry name" value="Rhodanese-like_dom"/>
</dbReference>
<dbReference type="eggNOG" id="COG0607">
    <property type="taxonomic scope" value="Bacteria"/>
</dbReference>
<evidence type="ECO:0000256" key="1">
    <source>
        <dbReference type="SAM" id="Phobius"/>
    </source>
</evidence>
<keyword evidence="1" id="KW-0812">Transmembrane</keyword>
<protein>
    <submittedName>
        <fullName evidence="3">Thiosulfate sulfurtransferase</fullName>
    </submittedName>
</protein>
<evidence type="ECO:0000313" key="4">
    <source>
        <dbReference type="Proteomes" id="UP000005019"/>
    </source>
</evidence>
<keyword evidence="3" id="KW-0808">Transferase</keyword>
<dbReference type="SUPFAM" id="SSF52821">
    <property type="entry name" value="Rhodanese/Cell cycle control phosphatase"/>
    <property type="match status" value="1"/>
</dbReference>
<dbReference type="SMART" id="SM00450">
    <property type="entry name" value="RHOD"/>
    <property type="match status" value="1"/>
</dbReference>
<keyword evidence="1" id="KW-0472">Membrane</keyword>
<dbReference type="Gene3D" id="3.40.250.10">
    <property type="entry name" value="Rhodanese-like domain"/>
    <property type="match status" value="1"/>
</dbReference>
<dbReference type="STRING" id="1000565.METUNv1_02927"/>
<evidence type="ECO:0000259" key="2">
    <source>
        <dbReference type="PROSITE" id="PS50206"/>
    </source>
</evidence>
<accession>F5RF50</accession>
<feature type="domain" description="Rhodanese" evidence="2">
    <location>
        <begin position="47"/>
        <end position="137"/>
    </location>
</feature>
<dbReference type="EMBL" id="AFHG01000053">
    <property type="protein sequence ID" value="EGK70706.1"/>
    <property type="molecule type" value="Genomic_DNA"/>
</dbReference>
<name>F5RF50_METUF</name>
<keyword evidence="4" id="KW-1185">Reference proteome</keyword>
<dbReference type="OrthoDB" id="1445766at2"/>
<reference evidence="3 4" key="1">
    <citation type="journal article" date="2011" name="J. Bacteriol.">
        <title>Genome sequence of Methyloversatilis universalis FAM5T, a methylotrophic representative of the order Rhodocyclales.</title>
        <authorList>
            <person name="Kittichotirat W."/>
            <person name="Good N.M."/>
            <person name="Hall R."/>
            <person name="Bringel F."/>
            <person name="Lajus A."/>
            <person name="Medigue C."/>
            <person name="Smalley N.E."/>
            <person name="Beck D."/>
            <person name="Bumgarner R."/>
            <person name="Vuilleumier S."/>
            <person name="Kalyuzhnaya M.G."/>
        </authorList>
    </citation>
    <scope>NUCLEOTIDE SEQUENCE [LARGE SCALE GENOMIC DNA]</scope>
    <source>
        <strain evidence="4">ATCC BAA-1314 / JCM 13912 / FAM5</strain>
    </source>
</reference>
<keyword evidence="1" id="KW-1133">Transmembrane helix</keyword>
<proteinExistence type="predicted"/>
<gene>
    <name evidence="3" type="ORF">METUNv1_02927</name>
</gene>
<dbReference type="RefSeq" id="WP_008062990.1">
    <property type="nucleotide sequence ID" value="NZ_AFHG01000053.1"/>
</dbReference>
<dbReference type="Pfam" id="PF00581">
    <property type="entry name" value="Rhodanese"/>
    <property type="match status" value="1"/>
</dbReference>
<dbReference type="InterPro" id="IPR050229">
    <property type="entry name" value="GlpE_sulfurtransferase"/>
</dbReference>
<dbReference type="AlphaFoldDB" id="F5RF50"/>